<dbReference type="AlphaFoldDB" id="A0AAD5QAY5"/>
<proteinExistence type="predicted"/>
<evidence type="ECO:0000313" key="3">
    <source>
        <dbReference type="Proteomes" id="UP001209570"/>
    </source>
</evidence>
<evidence type="ECO:0000256" key="1">
    <source>
        <dbReference type="SAM" id="MobiDB-lite"/>
    </source>
</evidence>
<accession>A0AAD5QAY5</accession>
<organism evidence="2 3">
    <name type="scientific">Pythium insidiosum</name>
    <name type="common">Pythiosis disease agent</name>
    <dbReference type="NCBI Taxonomy" id="114742"/>
    <lineage>
        <taxon>Eukaryota</taxon>
        <taxon>Sar</taxon>
        <taxon>Stramenopiles</taxon>
        <taxon>Oomycota</taxon>
        <taxon>Peronosporomycetes</taxon>
        <taxon>Pythiales</taxon>
        <taxon>Pythiaceae</taxon>
        <taxon>Pythium</taxon>
    </lineage>
</organism>
<gene>
    <name evidence="2" type="ORF">P43SY_002519</name>
</gene>
<evidence type="ECO:0000313" key="2">
    <source>
        <dbReference type="EMBL" id="KAJ0410187.1"/>
    </source>
</evidence>
<sequence>MCASKTFGYQGFRSFAVQPCATLKPGETKEARATKFSKMGSHIITPALHNRVGRHAFESIVMRAMETVQPGDYHVPDKRGVSIHEKPVPSTKFIATSTFLHDFPDYEAEMRRVLAVDDAVFEAAFHHVLEAIVQAPESNNGMELAHVPRVVKHALGDAAVARVQELFVSFFDHGLTPTTPFKDHITWDAFHAALTHVRATFERELGHSAPRHGGHQRPDQPKVIPATTPASSYHLDYGRYGDQPLTRPYMRRRGMASTTDDLQPGTAKGTFQIPGYMGFIPHTTHNPDAVKHGEGAEPHGRKEELRLYHSDNIPGYTGHKPVDCKNYQGYSH</sequence>
<comment type="caution">
    <text evidence="2">The sequence shown here is derived from an EMBL/GenBank/DDBJ whole genome shotgun (WGS) entry which is preliminary data.</text>
</comment>
<dbReference type="Proteomes" id="UP001209570">
    <property type="component" value="Unassembled WGS sequence"/>
</dbReference>
<name>A0AAD5QAY5_PYTIN</name>
<dbReference type="EMBL" id="JAKCXM010000001">
    <property type="protein sequence ID" value="KAJ0410187.1"/>
    <property type="molecule type" value="Genomic_DNA"/>
</dbReference>
<reference evidence="2" key="1">
    <citation type="submission" date="2021-12" db="EMBL/GenBank/DDBJ databases">
        <title>Prjna785345.</title>
        <authorList>
            <person name="Rujirawat T."/>
            <person name="Krajaejun T."/>
        </authorList>
    </citation>
    <scope>NUCLEOTIDE SEQUENCE</scope>
    <source>
        <strain evidence="2">Pi057C3</strain>
    </source>
</reference>
<feature type="region of interest" description="Disordered" evidence="1">
    <location>
        <begin position="207"/>
        <end position="227"/>
    </location>
</feature>
<keyword evidence="3" id="KW-1185">Reference proteome</keyword>
<protein>
    <submittedName>
        <fullName evidence="2">Uncharacterized protein</fullName>
    </submittedName>
</protein>